<sequence length="290" mass="32197">MESHTPIYIFNFLAAGGFGLLLATLIPAMLSRSIHRSKTWFSMIISWIIYALSYLLIVGHQLGPEPPRAGVCVLQMVFIYASPPLTAISGLAFILDTHFRITKALFTRGVDHKYTRILLLVPWVSFAVVAGEALIVVQDFADIQRNSTHMYCHSSANVQYLTTALICVISLGTALCMIAWTAVILYRNWALFRQLSANSERELRLSSLIRIMIFTMMASIGLGLGAFATTPDVASSAIWSALLPILPFLCGIAFGTQKDIIRCWMFWKPKVNHPDSSTSSSNHPKVQEEV</sequence>
<keyword evidence="3" id="KW-1185">Reference proteome</keyword>
<proteinExistence type="predicted"/>
<keyword evidence="1" id="KW-0472">Membrane</keyword>
<feature type="transmembrane region" description="Helical" evidence="1">
    <location>
        <begin position="40"/>
        <end position="57"/>
    </location>
</feature>
<feature type="transmembrane region" description="Helical" evidence="1">
    <location>
        <begin position="117"/>
        <end position="138"/>
    </location>
</feature>
<feature type="transmembrane region" description="Helical" evidence="1">
    <location>
        <begin position="6"/>
        <end position="28"/>
    </location>
</feature>
<evidence type="ECO:0000256" key="1">
    <source>
        <dbReference type="SAM" id="Phobius"/>
    </source>
</evidence>
<feature type="transmembrane region" description="Helical" evidence="1">
    <location>
        <begin position="207"/>
        <end position="227"/>
    </location>
</feature>
<gene>
    <name evidence="2" type="ORF">B0H17DRAFT_525254</name>
</gene>
<dbReference type="Proteomes" id="UP001221757">
    <property type="component" value="Unassembled WGS sequence"/>
</dbReference>
<feature type="transmembrane region" description="Helical" evidence="1">
    <location>
        <begin position="158"/>
        <end position="186"/>
    </location>
</feature>
<protein>
    <submittedName>
        <fullName evidence="2">Uncharacterized protein</fullName>
    </submittedName>
</protein>
<dbReference type="EMBL" id="JARKIE010000005">
    <property type="protein sequence ID" value="KAJ7707646.1"/>
    <property type="molecule type" value="Genomic_DNA"/>
</dbReference>
<name>A0AAD7GXT1_MYCRO</name>
<reference evidence="2" key="1">
    <citation type="submission" date="2023-03" db="EMBL/GenBank/DDBJ databases">
        <title>Massive genome expansion in bonnet fungi (Mycena s.s.) driven by repeated elements and novel gene families across ecological guilds.</title>
        <authorList>
            <consortium name="Lawrence Berkeley National Laboratory"/>
            <person name="Harder C.B."/>
            <person name="Miyauchi S."/>
            <person name="Viragh M."/>
            <person name="Kuo A."/>
            <person name="Thoen E."/>
            <person name="Andreopoulos B."/>
            <person name="Lu D."/>
            <person name="Skrede I."/>
            <person name="Drula E."/>
            <person name="Henrissat B."/>
            <person name="Morin E."/>
            <person name="Kohler A."/>
            <person name="Barry K."/>
            <person name="LaButti K."/>
            <person name="Morin E."/>
            <person name="Salamov A."/>
            <person name="Lipzen A."/>
            <person name="Mereny Z."/>
            <person name="Hegedus B."/>
            <person name="Baldrian P."/>
            <person name="Stursova M."/>
            <person name="Weitz H."/>
            <person name="Taylor A."/>
            <person name="Grigoriev I.V."/>
            <person name="Nagy L.G."/>
            <person name="Martin F."/>
            <person name="Kauserud H."/>
        </authorList>
    </citation>
    <scope>NUCLEOTIDE SEQUENCE</scope>
    <source>
        <strain evidence="2">CBHHK067</strain>
    </source>
</reference>
<accession>A0AAD7GXT1</accession>
<comment type="caution">
    <text evidence="2">The sequence shown here is derived from an EMBL/GenBank/DDBJ whole genome shotgun (WGS) entry which is preliminary data.</text>
</comment>
<organism evidence="2 3">
    <name type="scientific">Mycena rosella</name>
    <name type="common">Pink bonnet</name>
    <name type="synonym">Agaricus rosellus</name>
    <dbReference type="NCBI Taxonomy" id="1033263"/>
    <lineage>
        <taxon>Eukaryota</taxon>
        <taxon>Fungi</taxon>
        <taxon>Dikarya</taxon>
        <taxon>Basidiomycota</taxon>
        <taxon>Agaricomycotina</taxon>
        <taxon>Agaricomycetes</taxon>
        <taxon>Agaricomycetidae</taxon>
        <taxon>Agaricales</taxon>
        <taxon>Marasmiineae</taxon>
        <taxon>Mycenaceae</taxon>
        <taxon>Mycena</taxon>
    </lineage>
</organism>
<keyword evidence="1" id="KW-0812">Transmembrane</keyword>
<keyword evidence="1" id="KW-1133">Transmembrane helix</keyword>
<feature type="transmembrane region" description="Helical" evidence="1">
    <location>
        <begin position="233"/>
        <end position="255"/>
    </location>
</feature>
<evidence type="ECO:0000313" key="2">
    <source>
        <dbReference type="EMBL" id="KAJ7707646.1"/>
    </source>
</evidence>
<evidence type="ECO:0000313" key="3">
    <source>
        <dbReference type="Proteomes" id="UP001221757"/>
    </source>
</evidence>
<feature type="transmembrane region" description="Helical" evidence="1">
    <location>
        <begin position="77"/>
        <end position="96"/>
    </location>
</feature>
<dbReference type="AlphaFoldDB" id="A0AAD7GXT1"/>